<organism evidence="2 3">
    <name type="scientific">Archangium lansingense</name>
    <dbReference type="NCBI Taxonomy" id="2995310"/>
    <lineage>
        <taxon>Bacteria</taxon>
        <taxon>Pseudomonadati</taxon>
        <taxon>Myxococcota</taxon>
        <taxon>Myxococcia</taxon>
        <taxon>Myxococcales</taxon>
        <taxon>Cystobacterineae</taxon>
        <taxon>Archangiaceae</taxon>
        <taxon>Archangium</taxon>
    </lineage>
</organism>
<evidence type="ECO:0000313" key="3">
    <source>
        <dbReference type="Proteomes" id="UP001207654"/>
    </source>
</evidence>
<protein>
    <recommendedName>
        <fullName evidence="4">MFS transporter</fullName>
    </recommendedName>
</protein>
<keyword evidence="1" id="KW-1133">Transmembrane helix</keyword>
<proteinExistence type="predicted"/>
<sequence>MAFTDELATGVVPSGTPEFLATFELTPAQAAGWTLVAFQVLGAVLEPPLLAMAYGRRERPMRG</sequence>
<gene>
    <name evidence="2" type="ORF">OV287_09980</name>
</gene>
<keyword evidence="1" id="KW-0812">Transmembrane</keyword>
<dbReference type="RefSeq" id="WP_267533773.1">
    <property type="nucleotide sequence ID" value="NZ_JAPNKA010000001.1"/>
</dbReference>
<dbReference type="Proteomes" id="UP001207654">
    <property type="component" value="Unassembled WGS sequence"/>
</dbReference>
<feature type="transmembrane region" description="Helical" evidence="1">
    <location>
        <begin position="30"/>
        <end position="54"/>
    </location>
</feature>
<evidence type="ECO:0008006" key="4">
    <source>
        <dbReference type="Google" id="ProtNLM"/>
    </source>
</evidence>
<comment type="caution">
    <text evidence="2">The sequence shown here is derived from an EMBL/GenBank/DDBJ whole genome shotgun (WGS) entry which is preliminary data.</text>
</comment>
<keyword evidence="1" id="KW-0472">Membrane</keyword>
<name>A0ABT3ZZI1_9BACT</name>
<evidence type="ECO:0000256" key="1">
    <source>
        <dbReference type="SAM" id="Phobius"/>
    </source>
</evidence>
<keyword evidence="3" id="KW-1185">Reference proteome</keyword>
<dbReference type="EMBL" id="JAPNKA010000001">
    <property type="protein sequence ID" value="MCY1074817.1"/>
    <property type="molecule type" value="Genomic_DNA"/>
</dbReference>
<accession>A0ABT3ZZI1</accession>
<evidence type="ECO:0000313" key="2">
    <source>
        <dbReference type="EMBL" id="MCY1074817.1"/>
    </source>
</evidence>
<reference evidence="2 3" key="1">
    <citation type="submission" date="2022-11" db="EMBL/GenBank/DDBJ databases">
        <title>Minimal conservation of predation-associated metabolite biosynthetic gene clusters underscores biosynthetic potential of Myxococcota including descriptions for ten novel species: Archangium lansinium sp. nov., Myxococcus landrumus sp. nov., Nannocystis bai.</title>
        <authorList>
            <person name="Ahearne A."/>
            <person name="Stevens C."/>
            <person name="Phillips K."/>
        </authorList>
    </citation>
    <scope>NUCLEOTIDE SEQUENCE [LARGE SCALE GENOMIC DNA]</scope>
    <source>
        <strain evidence="2 3">MIWBW</strain>
    </source>
</reference>